<evidence type="ECO:0000313" key="2">
    <source>
        <dbReference type="EMBL" id="MET8432975.1"/>
    </source>
</evidence>
<comment type="caution">
    <text evidence="2">The sequence shown here is derived from an EMBL/GenBank/DDBJ whole genome shotgun (WGS) entry which is preliminary data.</text>
</comment>
<evidence type="ECO:0000313" key="3">
    <source>
        <dbReference type="Proteomes" id="UP001550044"/>
    </source>
</evidence>
<sequence length="313" mass="34453">MLFRPTTEADLERVVDVIVDEPVGWIDADRYRAELRQGMYRPEWTWIAEDDGRVVARALWWGQSDSDHPVALDCLHVDPELADRADVATGLLTAGLRAFASQGAPRPPLYNLTLPVGWRDEPAAAAAVEWRGRAAARAGLTRDVERLRLEWTPDSGLPPARGKLTFAPASDEEFLRLFRHIAVGSLDDETRRNLEAKGAEATARGEMDFYLGCPGRREWWRLAYAPGGQVVGLALPSATPYARNVGYLGVVPEFRGHGYVDDLLAEITRIHADTGAELITATTDTGNAPMAAAFDRAGYRITEIRMIYSAPAA</sequence>
<dbReference type="GO" id="GO:0016746">
    <property type="term" value="F:acyltransferase activity"/>
    <property type="evidence" value="ECO:0007669"/>
    <property type="project" value="UniProtKB-KW"/>
</dbReference>
<organism evidence="2 3">
    <name type="scientific">Streptomyces sp. 900116325</name>
    <dbReference type="NCBI Taxonomy" id="3154295"/>
    <lineage>
        <taxon>Bacteria</taxon>
        <taxon>Bacillati</taxon>
        <taxon>Actinomycetota</taxon>
        <taxon>Actinomycetes</taxon>
        <taxon>Kitasatosporales</taxon>
        <taxon>Streptomycetaceae</taxon>
        <taxon>Streptomyces</taxon>
    </lineage>
</organism>
<proteinExistence type="predicted"/>
<dbReference type="Pfam" id="PF00583">
    <property type="entry name" value="Acetyltransf_1"/>
    <property type="match status" value="1"/>
</dbReference>
<evidence type="ECO:0000259" key="1">
    <source>
        <dbReference type="PROSITE" id="PS51186"/>
    </source>
</evidence>
<name>A0ABV2U576_9ACTN</name>
<dbReference type="InterPro" id="IPR016181">
    <property type="entry name" value="Acyl_CoA_acyltransferase"/>
</dbReference>
<reference evidence="2 3" key="1">
    <citation type="submission" date="2024-06" db="EMBL/GenBank/DDBJ databases">
        <title>The Natural Products Discovery Center: Release of the First 8490 Sequenced Strains for Exploring Actinobacteria Biosynthetic Diversity.</title>
        <authorList>
            <person name="Kalkreuter E."/>
            <person name="Kautsar S.A."/>
            <person name="Yang D."/>
            <person name="Bader C.D."/>
            <person name="Teijaro C.N."/>
            <person name="Fluegel L."/>
            <person name="Davis C.M."/>
            <person name="Simpson J.R."/>
            <person name="Lauterbach L."/>
            <person name="Steele A.D."/>
            <person name="Gui C."/>
            <person name="Meng S."/>
            <person name="Li G."/>
            <person name="Viehrig K."/>
            <person name="Ye F."/>
            <person name="Su P."/>
            <person name="Kiefer A.F."/>
            <person name="Nichols A."/>
            <person name="Cepeda A.J."/>
            <person name="Yan W."/>
            <person name="Fan B."/>
            <person name="Jiang Y."/>
            <person name="Adhikari A."/>
            <person name="Zheng C.-J."/>
            <person name="Schuster L."/>
            <person name="Cowan T.M."/>
            <person name="Smanski M.J."/>
            <person name="Chevrette M.G."/>
            <person name="De Carvalho L.P.S."/>
            <person name="Shen B."/>
        </authorList>
    </citation>
    <scope>NUCLEOTIDE SEQUENCE [LARGE SCALE GENOMIC DNA]</scope>
    <source>
        <strain evidence="2 3">NPDC005137</strain>
    </source>
</reference>
<gene>
    <name evidence="2" type="ORF">ABZV61_09230</name>
</gene>
<dbReference type="Gene3D" id="3.40.630.30">
    <property type="match status" value="1"/>
</dbReference>
<keyword evidence="3" id="KW-1185">Reference proteome</keyword>
<dbReference type="EC" id="2.3.1.-" evidence="2"/>
<protein>
    <submittedName>
        <fullName evidence="2">GNAT family N-acetyltransferase</fullName>
        <ecNumber evidence="2">2.3.1.-</ecNumber>
    </submittedName>
</protein>
<feature type="domain" description="N-acetyltransferase" evidence="1">
    <location>
        <begin position="176"/>
        <end position="313"/>
    </location>
</feature>
<dbReference type="RefSeq" id="WP_356709086.1">
    <property type="nucleotide sequence ID" value="NZ_JBEXIP010000005.1"/>
</dbReference>
<dbReference type="PROSITE" id="PS51186">
    <property type="entry name" value="GNAT"/>
    <property type="match status" value="2"/>
</dbReference>
<dbReference type="SUPFAM" id="SSF55729">
    <property type="entry name" value="Acyl-CoA N-acyltransferases (Nat)"/>
    <property type="match status" value="2"/>
</dbReference>
<keyword evidence="2" id="KW-0012">Acyltransferase</keyword>
<dbReference type="InterPro" id="IPR000182">
    <property type="entry name" value="GNAT_dom"/>
</dbReference>
<dbReference type="Proteomes" id="UP001550044">
    <property type="component" value="Unassembled WGS sequence"/>
</dbReference>
<keyword evidence="2" id="KW-0808">Transferase</keyword>
<accession>A0ABV2U576</accession>
<dbReference type="EMBL" id="JBEXIP010000005">
    <property type="protein sequence ID" value="MET8432975.1"/>
    <property type="molecule type" value="Genomic_DNA"/>
</dbReference>
<feature type="domain" description="N-acetyltransferase" evidence="1">
    <location>
        <begin position="1"/>
        <end position="143"/>
    </location>
</feature>